<protein>
    <submittedName>
        <fullName evidence="2">Uncharacterized protein</fullName>
    </submittedName>
</protein>
<feature type="region of interest" description="Disordered" evidence="1">
    <location>
        <begin position="1"/>
        <end position="24"/>
    </location>
</feature>
<dbReference type="AlphaFoldDB" id="A0A507DWW2"/>
<sequence length="121" mass="13588">MAMSSKRKLQRGSGTVLDDVSRRRAQQLQQLHRERLQQDNFTETSGISVSGNLDAGVTAVVRRKRGGLEAEEVGEIHASSKKGHKRASIKRILTQKKNLATLVQESVLEIYRVEDRHLGKK</sequence>
<dbReference type="Proteomes" id="UP000318582">
    <property type="component" value="Unassembled WGS sequence"/>
</dbReference>
<evidence type="ECO:0000256" key="1">
    <source>
        <dbReference type="SAM" id="MobiDB-lite"/>
    </source>
</evidence>
<feature type="compositionally biased region" description="Basic residues" evidence="1">
    <location>
        <begin position="1"/>
        <end position="10"/>
    </location>
</feature>
<keyword evidence="3" id="KW-1185">Reference proteome</keyword>
<name>A0A507DWW2_9FUNG</name>
<organism evidence="2 3">
    <name type="scientific">Powellomyces hirtus</name>
    <dbReference type="NCBI Taxonomy" id="109895"/>
    <lineage>
        <taxon>Eukaryota</taxon>
        <taxon>Fungi</taxon>
        <taxon>Fungi incertae sedis</taxon>
        <taxon>Chytridiomycota</taxon>
        <taxon>Chytridiomycota incertae sedis</taxon>
        <taxon>Chytridiomycetes</taxon>
        <taxon>Spizellomycetales</taxon>
        <taxon>Powellomycetaceae</taxon>
        <taxon>Powellomyces</taxon>
    </lineage>
</organism>
<accession>A0A507DWW2</accession>
<comment type="caution">
    <text evidence="2">The sequence shown here is derived from an EMBL/GenBank/DDBJ whole genome shotgun (WGS) entry which is preliminary data.</text>
</comment>
<gene>
    <name evidence="2" type="ORF">PhCBS80983_g04691</name>
</gene>
<evidence type="ECO:0000313" key="2">
    <source>
        <dbReference type="EMBL" id="TPX56233.1"/>
    </source>
</evidence>
<dbReference type="EMBL" id="QEAQ01000081">
    <property type="protein sequence ID" value="TPX56233.1"/>
    <property type="molecule type" value="Genomic_DNA"/>
</dbReference>
<reference evidence="2 3" key="1">
    <citation type="journal article" date="2019" name="Sci. Rep.">
        <title>Comparative genomics of chytrid fungi reveal insights into the obligate biotrophic and pathogenic lifestyle of Synchytrium endobioticum.</title>
        <authorList>
            <person name="van de Vossenberg B.T.L.H."/>
            <person name="Warris S."/>
            <person name="Nguyen H.D.T."/>
            <person name="van Gent-Pelzer M.P.E."/>
            <person name="Joly D.L."/>
            <person name="van de Geest H.C."/>
            <person name="Bonants P.J.M."/>
            <person name="Smith D.S."/>
            <person name="Levesque C.A."/>
            <person name="van der Lee T.A.J."/>
        </authorList>
    </citation>
    <scope>NUCLEOTIDE SEQUENCE [LARGE SCALE GENOMIC DNA]</scope>
    <source>
        <strain evidence="2 3">CBS 809.83</strain>
    </source>
</reference>
<evidence type="ECO:0000313" key="3">
    <source>
        <dbReference type="Proteomes" id="UP000318582"/>
    </source>
</evidence>
<proteinExistence type="predicted"/>